<dbReference type="NCBIfam" id="TIGR01571">
    <property type="entry name" value="A_thal_Cys_rich"/>
    <property type="match status" value="1"/>
</dbReference>
<dbReference type="Proteomes" id="UP001408356">
    <property type="component" value="Unassembled WGS sequence"/>
</dbReference>
<dbReference type="Pfam" id="PF04749">
    <property type="entry name" value="PLAC8"/>
    <property type="match status" value="1"/>
</dbReference>
<comment type="caution">
    <text evidence="3">The sequence shown here is derived from an EMBL/GenBank/DDBJ whole genome shotgun (WGS) entry which is preliminary data.</text>
</comment>
<proteinExistence type="predicted"/>
<sequence length="167" mass="18421">MAYQPQQTMQPVQQTFQQDNGGEWKSSLCDCTPCSSCVVSCCIPCLLIGQTSERLRDPSMQTAKDLNSDCVISGALCAFTGLHWIYVMFKRTEIRERFGIPGSSCGDCCTSFWCPCCAAIQQDNEVKKRLQPGLVQQQYQQQPSMSMPQGPPPVHGVPPQKEGYTGA</sequence>
<organism evidence="3 4">
    <name type="scientific">Seiridium unicorne</name>
    <dbReference type="NCBI Taxonomy" id="138068"/>
    <lineage>
        <taxon>Eukaryota</taxon>
        <taxon>Fungi</taxon>
        <taxon>Dikarya</taxon>
        <taxon>Ascomycota</taxon>
        <taxon>Pezizomycotina</taxon>
        <taxon>Sordariomycetes</taxon>
        <taxon>Xylariomycetidae</taxon>
        <taxon>Amphisphaeriales</taxon>
        <taxon>Sporocadaceae</taxon>
        <taxon>Seiridium</taxon>
    </lineage>
</organism>
<name>A0ABR2UPW8_9PEZI</name>
<accession>A0ABR2UPW8</accession>
<dbReference type="PANTHER" id="PTHR15907">
    <property type="entry name" value="DUF614 FAMILY PROTEIN-RELATED"/>
    <property type="match status" value="1"/>
</dbReference>
<keyword evidence="2" id="KW-0472">Membrane</keyword>
<keyword evidence="4" id="KW-1185">Reference proteome</keyword>
<feature type="region of interest" description="Disordered" evidence="1">
    <location>
        <begin position="135"/>
        <end position="167"/>
    </location>
</feature>
<evidence type="ECO:0000256" key="2">
    <source>
        <dbReference type="SAM" id="Phobius"/>
    </source>
</evidence>
<dbReference type="InterPro" id="IPR006461">
    <property type="entry name" value="PLAC_motif_containing"/>
</dbReference>
<gene>
    <name evidence="3" type="ORF">SUNI508_01768</name>
</gene>
<evidence type="ECO:0000313" key="4">
    <source>
        <dbReference type="Proteomes" id="UP001408356"/>
    </source>
</evidence>
<protein>
    <submittedName>
        <fullName evidence="3">PLAC8 family-domain-containing protein</fullName>
    </submittedName>
</protein>
<feature type="transmembrane region" description="Helical" evidence="2">
    <location>
        <begin position="71"/>
        <end position="89"/>
    </location>
</feature>
<keyword evidence="2" id="KW-1133">Transmembrane helix</keyword>
<dbReference type="EMBL" id="JARVKF010000407">
    <property type="protein sequence ID" value="KAK9416351.1"/>
    <property type="molecule type" value="Genomic_DNA"/>
</dbReference>
<reference evidence="3 4" key="1">
    <citation type="journal article" date="2024" name="J. Plant Pathol.">
        <title>Sequence and assembly of the genome of Seiridium unicorne, isolate CBS 538.82, causal agent of cypress canker disease.</title>
        <authorList>
            <person name="Scali E."/>
            <person name="Rocca G.D."/>
            <person name="Danti R."/>
            <person name="Garbelotto M."/>
            <person name="Barberini S."/>
            <person name="Baroncelli R."/>
            <person name="Emiliani G."/>
        </authorList>
    </citation>
    <scope>NUCLEOTIDE SEQUENCE [LARGE SCALE GENOMIC DNA]</scope>
    <source>
        <strain evidence="3 4">BM-138-508</strain>
    </source>
</reference>
<keyword evidence="2" id="KW-0812">Transmembrane</keyword>
<feature type="compositionally biased region" description="Low complexity" evidence="1">
    <location>
        <begin position="135"/>
        <end position="148"/>
    </location>
</feature>
<evidence type="ECO:0000256" key="1">
    <source>
        <dbReference type="SAM" id="MobiDB-lite"/>
    </source>
</evidence>
<evidence type="ECO:0000313" key="3">
    <source>
        <dbReference type="EMBL" id="KAK9416351.1"/>
    </source>
</evidence>